<evidence type="ECO:0000313" key="5">
    <source>
        <dbReference type="Proteomes" id="UP000265742"/>
    </source>
</evidence>
<proteinExistence type="inferred from homology"/>
<sequence length="198" mass="22001">MPAVATDRRAVTEAPIEEFLAERWSPRSFDPEAVVTDEQVASLLEAARWAASASNVQARRFVVGRRDTETFARIERHLMGFNRIWAPNASLLVLAIAVVEPEGEHPQGAHRWAEYDTGQAIANLSSQAHALGLHTHQMGGIEVDAMRQEFDLPERFVPITVTAIGTVASPDLLPEKYRLRETAERSRLPISELVLAQD</sequence>
<comment type="similarity">
    <text evidence="1">Belongs to the nitroreductase family.</text>
</comment>
<evidence type="ECO:0000259" key="3">
    <source>
        <dbReference type="Pfam" id="PF00881"/>
    </source>
</evidence>
<dbReference type="RefSeq" id="WP_119480497.1">
    <property type="nucleotide sequence ID" value="NZ_QXTG01000001.1"/>
</dbReference>
<dbReference type="SUPFAM" id="SSF55469">
    <property type="entry name" value="FMN-dependent nitroreductase-like"/>
    <property type="match status" value="1"/>
</dbReference>
<dbReference type="EMBL" id="QXTG01000001">
    <property type="protein sequence ID" value="RIX30133.1"/>
    <property type="molecule type" value="Genomic_DNA"/>
</dbReference>
<reference evidence="5" key="1">
    <citation type="submission" date="2018-09" db="EMBL/GenBank/DDBJ databases">
        <authorList>
            <person name="Kim I."/>
        </authorList>
    </citation>
    <scope>NUCLEOTIDE SEQUENCE [LARGE SCALE GENOMIC DNA]</scope>
    <source>
        <strain evidence="5">DD4a</strain>
    </source>
</reference>
<evidence type="ECO:0000256" key="2">
    <source>
        <dbReference type="ARBA" id="ARBA00023002"/>
    </source>
</evidence>
<evidence type="ECO:0000256" key="1">
    <source>
        <dbReference type="ARBA" id="ARBA00007118"/>
    </source>
</evidence>
<dbReference type="Gene3D" id="3.40.109.10">
    <property type="entry name" value="NADH Oxidase"/>
    <property type="match status" value="1"/>
</dbReference>
<feature type="domain" description="Nitroreductase" evidence="3">
    <location>
        <begin position="91"/>
        <end position="165"/>
    </location>
</feature>
<dbReference type="PANTHER" id="PTHR43673">
    <property type="entry name" value="NAD(P)H NITROREDUCTASE YDGI-RELATED"/>
    <property type="match status" value="1"/>
</dbReference>
<accession>A0A3A1U198</accession>
<keyword evidence="5" id="KW-1185">Reference proteome</keyword>
<dbReference type="GO" id="GO:0016491">
    <property type="term" value="F:oxidoreductase activity"/>
    <property type="evidence" value="ECO:0007669"/>
    <property type="project" value="UniProtKB-KW"/>
</dbReference>
<gene>
    <name evidence="4" type="ORF">D1781_01370</name>
</gene>
<dbReference type="Pfam" id="PF00881">
    <property type="entry name" value="Nitroreductase"/>
    <property type="match status" value="2"/>
</dbReference>
<dbReference type="PANTHER" id="PTHR43673:SF10">
    <property type="entry name" value="NADH DEHYDROGENASE_NAD(P)H NITROREDUCTASE XCC3605-RELATED"/>
    <property type="match status" value="1"/>
</dbReference>
<dbReference type="InterPro" id="IPR029479">
    <property type="entry name" value="Nitroreductase"/>
</dbReference>
<evidence type="ECO:0000313" key="4">
    <source>
        <dbReference type="EMBL" id="RIX30133.1"/>
    </source>
</evidence>
<dbReference type="Proteomes" id="UP000265742">
    <property type="component" value="Unassembled WGS sequence"/>
</dbReference>
<dbReference type="AlphaFoldDB" id="A0A3A1U198"/>
<dbReference type="InterPro" id="IPR000415">
    <property type="entry name" value="Nitroreductase-like"/>
</dbReference>
<keyword evidence="2" id="KW-0560">Oxidoreductase</keyword>
<protein>
    <submittedName>
        <fullName evidence="4">Nitroreductase</fullName>
    </submittedName>
</protein>
<dbReference type="OrthoDB" id="9802510at2"/>
<name>A0A3A1U198_9MICO</name>
<dbReference type="CDD" id="cd02138">
    <property type="entry name" value="TdsD-like"/>
    <property type="match status" value="1"/>
</dbReference>
<feature type="domain" description="Nitroreductase" evidence="3">
    <location>
        <begin position="21"/>
        <end position="81"/>
    </location>
</feature>
<organism evidence="4 5">
    <name type="scientific">Amnibacterium setariae</name>
    <dbReference type="NCBI Taxonomy" id="2306585"/>
    <lineage>
        <taxon>Bacteria</taxon>
        <taxon>Bacillati</taxon>
        <taxon>Actinomycetota</taxon>
        <taxon>Actinomycetes</taxon>
        <taxon>Micrococcales</taxon>
        <taxon>Microbacteriaceae</taxon>
        <taxon>Amnibacterium</taxon>
    </lineage>
</organism>
<comment type="caution">
    <text evidence="4">The sequence shown here is derived from an EMBL/GenBank/DDBJ whole genome shotgun (WGS) entry which is preliminary data.</text>
</comment>